<sequence>MRQRLKLKAIPVLIPLGLTVWACNYDVGECYLRGTEGTGAGEPYPPGVSSYGGLLRKR</sequence>
<name>A0A2L0F152_SORCE</name>
<gene>
    <name evidence="1" type="ORF">SOCE26_067120</name>
</gene>
<dbReference type="Proteomes" id="UP000238348">
    <property type="component" value="Chromosome"/>
</dbReference>
<dbReference type="EMBL" id="CP012673">
    <property type="protein sequence ID" value="AUX45231.1"/>
    <property type="molecule type" value="Genomic_DNA"/>
</dbReference>
<organism evidence="1 2">
    <name type="scientific">Sorangium cellulosum</name>
    <name type="common">Polyangium cellulosum</name>
    <dbReference type="NCBI Taxonomy" id="56"/>
    <lineage>
        <taxon>Bacteria</taxon>
        <taxon>Pseudomonadati</taxon>
        <taxon>Myxococcota</taxon>
        <taxon>Polyangia</taxon>
        <taxon>Polyangiales</taxon>
        <taxon>Polyangiaceae</taxon>
        <taxon>Sorangium</taxon>
    </lineage>
</organism>
<evidence type="ECO:0000313" key="2">
    <source>
        <dbReference type="Proteomes" id="UP000238348"/>
    </source>
</evidence>
<evidence type="ECO:0000313" key="1">
    <source>
        <dbReference type="EMBL" id="AUX45231.1"/>
    </source>
</evidence>
<reference evidence="1 2" key="1">
    <citation type="submission" date="2015-09" db="EMBL/GenBank/DDBJ databases">
        <title>Sorangium comparison.</title>
        <authorList>
            <person name="Zaburannyi N."/>
            <person name="Bunk B."/>
            <person name="Overmann J."/>
            <person name="Mueller R."/>
        </authorList>
    </citation>
    <scope>NUCLEOTIDE SEQUENCE [LARGE SCALE GENOMIC DNA]</scope>
    <source>
        <strain evidence="1 2">So ce26</strain>
    </source>
</reference>
<proteinExistence type="predicted"/>
<protein>
    <submittedName>
        <fullName evidence="1">Uncharacterized protein</fullName>
    </submittedName>
</protein>
<accession>A0A2L0F152</accession>
<dbReference type="AlphaFoldDB" id="A0A2L0F152"/>